<organism evidence="1 2">
    <name type="scientific">Tripterygium wilfordii</name>
    <name type="common">Thunder God vine</name>
    <dbReference type="NCBI Taxonomy" id="458696"/>
    <lineage>
        <taxon>Eukaryota</taxon>
        <taxon>Viridiplantae</taxon>
        <taxon>Streptophyta</taxon>
        <taxon>Embryophyta</taxon>
        <taxon>Tracheophyta</taxon>
        <taxon>Spermatophyta</taxon>
        <taxon>Magnoliopsida</taxon>
        <taxon>eudicotyledons</taxon>
        <taxon>Gunneridae</taxon>
        <taxon>Pentapetalae</taxon>
        <taxon>rosids</taxon>
        <taxon>fabids</taxon>
        <taxon>Celastrales</taxon>
        <taxon>Celastraceae</taxon>
        <taxon>Tripterygium</taxon>
    </lineage>
</organism>
<evidence type="ECO:0000313" key="1">
    <source>
        <dbReference type="EMBL" id="KAF5751998.1"/>
    </source>
</evidence>
<keyword evidence="2" id="KW-1185">Reference proteome</keyword>
<evidence type="ECO:0000313" key="2">
    <source>
        <dbReference type="Proteomes" id="UP000593562"/>
    </source>
</evidence>
<protein>
    <submittedName>
        <fullName evidence="1">Uncharacterized protein</fullName>
    </submittedName>
</protein>
<comment type="caution">
    <text evidence="1">The sequence shown here is derived from an EMBL/GenBank/DDBJ whole genome shotgun (WGS) entry which is preliminary data.</text>
</comment>
<dbReference type="InterPro" id="IPR046349">
    <property type="entry name" value="C1-like_sf"/>
</dbReference>
<dbReference type="InParanoid" id="A0A7J7E069"/>
<proteinExistence type="predicted"/>
<name>A0A7J7E069_TRIWF</name>
<accession>A0A7J7E069</accession>
<dbReference type="AlphaFoldDB" id="A0A7J7E069"/>
<gene>
    <name evidence="1" type="ORF">HS088_TW02G01017</name>
</gene>
<reference evidence="1 2" key="1">
    <citation type="journal article" date="2020" name="Nat. Commun.">
        <title>Genome of Tripterygium wilfordii and identification of cytochrome P450 involved in triptolide biosynthesis.</title>
        <authorList>
            <person name="Tu L."/>
            <person name="Su P."/>
            <person name="Zhang Z."/>
            <person name="Gao L."/>
            <person name="Wang J."/>
            <person name="Hu T."/>
            <person name="Zhou J."/>
            <person name="Zhang Y."/>
            <person name="Zhao Y."/>
            <person name="Liu Y."/>
            <person name="Song Y."/>
            <person name="Tong Y."/>
            <person name="Lu Y."/>
            <person name="Yang J."/>
            <person name="Xu C."/>
            <person name="Jia M."/>
            <person name="Peters R.J."/>
            <person name="Huang L."/>
            <person name="Gao W."/>
        </authorList>
    </citation>
    <scope>NUCLEOTIDE SEQUENCE [LARGE SCALE GENOMIC DNA]</scope>
    <source>
        <strain evidence="2">cv. XIE 37</strain>
        <tissue evidence="1">Leaf</tissue>
    </source>
</reference>
<dbReference type="SUPFAM" id="SSF57889">
    <property type="entry name" value="Cysteine-rich domain"/>
    <property type="match status" value="1"/>
</dbReference>
<dbReference type="EMBL" id="JAAARO010000002">
    <property type="protein sequence ID" value="KAF5751998.1"/>
    <property type="molecule type" value="Genomic_DNA"/>
</dbReference>
<dbReference type="Proteomes" id="UP000593562">
    <property type="component" value="Unassembled WGS sequence"/>
</dbReference>
<sequence>MDPFVEELDADEHYCDACEKLRDPDECVYYCKQDNLIVEIKCVITEVLYSLKGARGT</sequence>